<dbReference type="InterPro" id="IPR050484">
    <property type="entry name" value="Transf_Hexapept/Carb_Anhydrase"/>
</dbReference>
<dbReference type="HOGENOM" id="CLU_064827_4_1_9"/>
<dbReference type="Gene3D" id="2.160.10.10">
    <property type="entry name" value="Hexapeptide repeat proteins"/>
    <property type="match status" value="1"/>
</dbReference>
<dbReference type="GO" id="GO:0016740">
    <property type="term" value="F:transferase activity"/>
    <property type="evidence" value="ECO:0007669"/>
    <property type="project" value="UniProtKB-KW"/>
</dbReference>
<evidence type="ECO:0000313" key="2">
    <source>
        <dbReference type="EMBL" id="AGL01937.1"/>
    </source>
</evidence>
<keyword evidence="2" id="KW-0808">Transferase</keyword>
<gene>
    <name evidence="2" type="ORF">Desgi_2531</name>
</gene>
<dbReference type="InterPro" id="IPR056729">
    <property type="entry name" value="GMPPB_C"/>
</dbReference>
<accession>R4KK02</accession>
<organism evidence="2 3">
    <name type="scientific">Desulfoscipio gibsoniae DSM 7213</name>
    <dbReference type="NCBI Taxonomy" id="767817"/>
    <lineage>
        <taxon>Bacteria</taxon>
        <taxon>Bacillati</taxon>
        <taxon>Bacillota</taxon>
        <taxon>Clostridia</taxon>
        <taxon>Eubacteriales</taxon>
        <taxon>Desulfallaceae</taxon>
        <taxon>Desulfoscipio</taxon>
    </lineage>
</organism>
<dbReference type="OrthoDB" id="9803036at2"/>
<protein>
    <submittedName>
        <fullName evidence="2">Isoleucine patch superfamily enzyme, carbonic anhydrase/acetyltransferase</fullName>
    </submittedName>
</protein>
<proteinExistence type="predicted"/>
<dbReference type="KEGG" id="dgi:Desgi_2531"/>
<dbReference type="EMBL" id="CP003273">
    <property type="protein sequence ID" value="AGL01937.1"/>
    <property type="molecule type" value="Genomic_DNA"/>
</dbReference>
<evidence type="ECO:0000259" key="1">
    <source>
        <dbReference type="Pfam" id="PF25087"/>
    </source>
</evidence>
<dbReference type="Pfam" id="PF25087">
    <property type="entry name" value="GMPPB_C"/>
    <property type="match status" value="1"/>
</dbReference>
<reference evidence="2 3" key="1">
    <citation type="submission" date="2012-01" db="EMBL/GenBank/DDBJ databases">
        <title>Complete sequence of Desulfotomaculum gibsoniae DSM 7213.</title>
        <authorList>
            <consortium name="US DOE Joint Genome Institute"/>
            <person name="Lucas S."/>
            <person name="Han J."/>
            <person name="Lapidus A."/>
            <person name="Cheng J.-F."/>
            <person name="Goodwin L."/>
            <person name="Pitluck S."/>
            <person name="Peters L."/>
            <person name="Ovchinnikova G."/>
            <person name="Teshima H."/>
            <person name="Detter J.C."/>
            <person name="Han C."/>
            <person name="Tapia R."/>
            <person name="Land M."/>
            <person name="Hauser L."/>
            <person name="Kyrpides N."/>
            <person name="Ivanova N."/>
            <person name="Pagani I."/>
            <person name="Parshina S."/>
            <person name="Plugge C."/>
            <person name="Muyzer G."/>
            <person name="Kuever J."/>
            <person name="Ivanova A."/>
            <person name="Nazina T."/>
            <person name="Klenk H.-P."/>
            <person name="Brambilla E."/>
            <person name="Spring S."/>
            <person name="Stams A.F."/>
            <person name="Woyke T."/>
        </authorList>
    </citation>
    <scope>NUCLEOTIDE SEQUENCE [LARGE SCALE GENOMIC DNA]</scope>
    <source>
        <strain evidence="2 3">DSM 7213</strain>
    </source>
</reference>
<dbReference type="CDD" id="cd04645">
    <property type="entry name" value="LbH_gamma_CA_like"/>
    <property type="match status" value="1"/>
</dbReference>
<evidence type="ECO:0000313" key="3">
    <source>
        <dbReference type="Proteomes" id="UP000013520"/>
    </source>
</evidence>
<sequence length="179" mass="18690">MQTVEFKGKRPRVAPGAFIAPTATLIGDVVVEGGASIWFSTVLRGDFGQIKVGQNTSVQDNAVVHVQPGGKVEIGPNVVIGHGAVLHNCTIEEGAIIGMNAVILDNSVVGSQSMIAAGSVVTEGMQIPPRHMAVGAPAKPKKELTGKTLLRVQQGAQSYMHLVKAYLDEGTGVVDLKEN</sequence>
<dbReference type="RefSeq" id="WP_006521665.1">
    <property type="nucleotide sequence ID" value="NC_021184.1"/>
</dbReference>
<dbReference type="STRING" id="767817.Desgi_2531"/>
<dbReference type="PANTHER" id="PTHR13061">
    <property type="entry name" value="DYNACTIN SUBUNIT P25"/>
    <property type="match status" value="1"/>
</dbReference>
<dbReference type="SUPFAM" id="SSF51161">
    <property type="entry name" value="Trimeric LpxA-like enzymes"/>
    <property type="match status" value="1"/>
</dbReference>
<dbReference type="AlphaFoldDB" id="R4KK02"/>
<feature type="domain" description="Mannose-1-phosphate guanyltransferase C-terminal" evidence="1">
    <location>
        <begin position="49"/>
        <end position="128"/>
    </location>
</feature>
<dbReference type="InterPro" id="IPR011004">
    <property type="entry name" value="Trimer_LpxA-like_sf"/>
</dbReference>
<dbReference type="PANTHER" id="PTHR13061:SF29">
    <property type="entry name" value="GAMMA CARBONIC ANHYDRASE-LIKE 1, MITOCHONDRIAL-RELATED"/>
    <property type="match status" value="1"/>
</dbReference>
<name>R4KK02_9FIRM</name>
<keyword evidence="3" id="KW-1185">Reference proteome</keyword>
<dbReference type="eggNOG" id="COG0663">
    <property type="taxonomic scope" value="Bacteria"/>
</dbReference>
<dbReference type="Proteomes" id="UP000013520">
    <property type="component" value="Chromosome"/>
</dbReference>
<dbReference type="InterPro" id="IPR047324">
    <property type="entry name" value="LbH_gamma_CA-like"/>
</dbReference>